<evidence type="ECO:0000313" key="1">
    <source>
        <dbReference type="EMBL" id="KAL2498470.1"/>
    </source>
</evidence>
<sequence length="206" mass="23387">MEEQDLEDALQLAPLTFGRFDLYVNFELNLGFCHGFINAFLMDMRSWLWHQKLSEKSPNGETESSGSIASHSERFSDDQVCLFQLDLLQDLEDALQLAPLTLGGMLLGRLFVGTGMDLGPPVAALHVAERRRIAETEELEELWGASHVKCAVAELSKSERGDELDMVKFLELFYGRHVRVIHYLDIGDLSESVNKNLRTNAENYFY</sequence>
<comment type="caution">
    <text evidence="1">The sequence shown here is derived from an EMBL/GenBank/DDBJ whole genome shotgun (WGS) entry which is preliminary data.</text>
</comment>
<name>A0ABD1SCQ7_9LAMI</name>
<accession>A0ABD1SCQ7</accession>
<dbReference type="Proteomes" id="UP001604336">
    <property type="component" value="Unassembled WGS sequence"/>
</dbReference>
<protein>
    <submittedName>
        <fullName evidence="1">MFS domain-containing protein</fullName>
    </submittedName>
</protein>
<gene>
    <name evidence="1" type="ORF">Adt_24020</name>
</gene>
<organism evidence="1 2">
    <name type="scientific">Abeliophyllum distichum</name>
    <dbReference type="NCBI Taxonomy" id="126358"/>
    <lineage>
        <taxon>Eukaryota</taxon>
        <taxon>Viridiplantae</taxon>
        <taxon>Streptophyta</taxon>
        <taxon>Embryophyta</taxon>
        <taxon>Tracheophyta</taxon>
        <taxon>Spermatophyta</taxon>
        <taxon>Magnoliopsida</taxon>
        <taxon>eudicotyledons</taxon>
        <taxon>Gunneridae</taxon>
        <taxon>Pentapetalae</taxon>
        <taxon>asterids</taxon>
        <taxon>lamiids</taxon>
        <taxon>Lamiales</taxon>
        <taxon>Oleaceae</taxon>
        <taxon>Forsythieae</taxon>
        <taxon>Abeliophyllum</taxon>
    </lineage>
</organism>
<keyword evidence="2" id="KW-1185">Reference proteome</keyword>
<reference evidence="2" key="1">
    <citation type="submission" date="2024-07" db="EMBL/GenBank/DDBJ databases">
        <title>Two chromosome-level genome assemblies of Korean endemic species Abeliophyllum distichum and Forsythia ovata (Oleaceae).</title>
        <authorList>
            <person name="Jang H."/>
        </authorList>
    </citation>
    <scope>NUCLEOTIDE SEQUENCE [LARGE SCALE GENOMIC DNA]</scope>
</reference>
<dbReference type="EMBL" id="JBFOLK010000007">
    <property type="protein sequence ID" value="KAL2498470.1"/>
    <property type="molecule type" value="Genomic_DNA"/>
</dbReference>
<proteinExistence type="predicted"/>
<dbReference type="AlphaFoldDB" id="A0ABD1SCQ7"/>
<evidence type="ECO:0000313" key="2">
    <source>
        <dbReference type="Proteomes" id="UP001604336"/>
    </source>
</evidence>